<feature type="compositionally biased region" description="Basic and acidic residues" evidence="1">
    <location>
        <begin position="18"/>
        <end position="32"/>
    </location>
</feature>
<proteinExistence type="predicted"/>
<evidence type="ECO:0000256" key="1">
    <source>
        <dbReference type="SAM" id="MobiDB-lite"/>
    </source>
</evidence>
<reference evidence="2" key="1">
    <citation type="submission" date="2020-02" db="EMBL/GenBank/DDBJ databases">
        <authorList>
            <person name="Meier V. D."/>
        </authorList>
    </citation>
    <scope>NUCLEOTIDE SEQUENCE</scope>
    <source>
        <strain evidence="2">AVDCRST_MAG59</strain>
    </source>
</reference>
<feature type="non-terminal residue" evidence="2">
    <location>
        <position position="1"/>
    </location>
</feature>
<dbReference type="EMBL" id="CADCWF010000062">
    <property type="protein sequence ID" value="CAA9543636.1"/>
    <property type="molecule type" value="Genomic_DNA"/>
</dbReference>
<feature type="compositionally biased region" description="Pro residues" evidence="1">
    <location>
        <begin position="1"/>
        <end position="17"/>
    </location>
</feature>
<feature type="region of interest" description="Disordered" evidence="1">
    <location>
        <begin position="1"/>
        <end position="40"/>
    </location>
</feature>
<accession>A0A6J4U921</accession>
<dbReference type="AlphaFoldDB" id="A0A6J4U921"/>
<feature type="non-terminal residue" evidence="2">
    <location>
        <position position="40"/>
    </location>
</feature>
<gene>
    <name evidence="2" type="ORF">AVDCRST_MAG59-1067</name>
</gene>
<evidence type="ECO:0000313" key="2">
    <source>
        <dbReference type="EMBL" id="CAA9543636.1"/>
    </source>
</evidence>
<sequence>GPLRPPPHAPGDPPPGRDQPDRLRPPPDDPRRTAGAGGGA</sequence>
<name>A0A6J4U921_9BACT</name>
<organism evidence="2">
    <name type="scientific">uncultured Thermomicrobiales bacterium</name>
    <dbReference type="NCBI Taxonomy" id="1645740"/>
    <lineage>
        <taxon>Bacteria</taxon>
        <taxon>Pseudomonadati</taxon>
        <taxon>Thermomicrobiota</taxon>
        <taxon>Thermomicrobia</taxon>
        <taxon>Thermomicrobiales</taxon>
        <taxon>environmental samples</taxon>
    </lineage>
</organism>
<protein>
    <submittedName>
        <fullName evidence="2">Uncharacterized protein</fullName>
    </submittedName>
</protein>